<evidence type="ECO:0000313" key="1">
    <source>
        <dbReference type="EMBL" id="MBC5663221.1"/>
    </source>
</evidence>
<accession>A0A8I0DVI0</accession>
<keyword evidence="2" id="KW-1185">Reference proteome</keyword>
<dbReference type="SUPFAM" id="SSF56784">
    <property type="entry name" value="HAD-like"/>
    <property type="match status" value="1"/>
</dbReference>
<dbReference type="RefSeq" id="WP_117822987.1">
    <property type="nucleotide sequence ID" value="NZ_JACOOX010000005.1"/>
</dbReference>
<dbReference type="Gene3D" id="3.40.50.1000">
    <property type="entry name" value="HAD superfamily/HAD-like"/>
    <property type="match status" value="1"/>
</dbReference>
<dbReference type="InterPro" id="IPR023214">
    <property type="entry name" value="HAD_sf"/>
</dbReference>
<comment type="caution">
    <text evidence="1">The sequence shown here is derived from an EMBL/GenBank/DDBJ whole genome shotgun (WGS) entry which is preliminary data.</text>
</comment>
<organism evidence="1 2">
    <name type="scientific">Coprococcus hominis</name>
    <name type="common">ex Liu et al. 2022</name>
    <dbReference type="NCBI Taxonomy" id="2763039"/>
    <lineage>
        <taxon>Bacteria</taxon>
        <taxon>Bacillati</taxon>
        <taxon>Bacillota</taxon>
        <taxon>Clostridia</taxon>
        <taxon>Lachnospirales</taxon>
        <taxon>Lachnospiraceae</taxon>
        <taxon>Coprococcus</taxon>
    </lineage>
</organism>
<gene>
    <name evidence="1" type="ORF">H8S09_10000</name>
</gene>
<dbReference type="AlphaFoldDB" id="A0A8I0DVI0"/>
<proteinExistence type="predicted"/>
<dbReference type="EMBL" id="JACOOX010000005">
    <property type="protein sequence ID" value="MBC5663221.1"/>
    <property type="molecule type" value="Genomic_DNA"/>
</dbReference>
<dbReference type="Proteomes" id="UP000615234">
    <property type="component" value="Unassembled WGS sequence"/>
</dbReference>
<evidence type="ECO:0000313" key="2">
    <source>
        <dbReference type="Proteomes" id="UP000615234"/>
    </source>
</evidence>
<dbReference type="Gene3D" id="3.30.1240.10">
    <property type="match status" value="1"/>
</dbReference>
<name>A0A8I0DVI0_9FIRM</name>
<reference evidence="1 2" key="1">
    <citation type="submission" date="2020-08" db="EMBL/GenBank/DDBJ databases">
        <title>Genome public.</title>
        <authorList>
            <person name="Liu C."/>
            <person name="Sun Q."/>
        </authorList>
    </citation>
    <scope>NUCLEOTIDE SEQUENCE [LARGE SCALE GENOMIC DNA]</scope>
    <source>
        <strain evidence="1 2">NSJ-10</strain>
    </source>
</reference>
<protein>
    <submittedName>
        <fullName evidence="1">Uncharacterized protein</fullName>
    </submittedName>
</protein>
<dbReference type="InterPro" id="IPR036412">
    <property type="entry name" value="HAD-like_sf"/>
</dbReference>
<sequence>MHLVDDLAGYVRKESRDVQKGAILFSSSEDGILIGWDETREYLNTRPGVHAVDGGCDNLEFNRSDATKAAGLQTLAVMLGIPMNETLSNNEDGVAVVLERIASLI</sequence>